<reference evidence="2" key="1">
    <citation type="journal article" date="2020" name="Stud. Mycol.">
        <title>101 Dothideomycetes genomes: a test case for predicting lifestyles and emergence of pathogens.</title>
        <authorList>
            <person name="Haridas S."/>
            <person name="Albert R."/>
            <person name="Binder M."/>
            <person name="Bloem J."/>
            <person name="Labutti K."/>
            <person name="Salamov A."/>
            <person name="Andreopoulos B."/>
            <person name="Baker S."/>
            <person name="Barry K."/>
            <person name="Bills G."/>
            <person name="Bluhm B."/>
            <person name="Cannon C."/>
            <person name="Castanera R."/>
            <person name="Culley D."/>
            <person name="Daum C."/>
            <person name="Ezra D."/>
            <person name="Gonzalez J."/>
            <person name="Henrissat B."/>
            <person name="Kuo A."/>
            <person name="Liang C."/>
            <person name="Lipzen A."/>
            <person name="Lutzoni F."/>
            <person name="Magnuson J."/>
            <person name="Mondo S."/>
            <person name="Nolan M."/>
            <person name="Ohm R."/>
            <person name="Pangilinan J."/>
            <person name="Park H.-J."/>
            <person name="Ramirez L."/>
            <person name="Alfaro M."/>
            <person name="Sun H."/>
            <person name="Tritt A."/>
            <person name="Yoshinaga Y."/>
            <person name="Zwiers L.-H."/>
            <person name="Turgeon B."/>
            <person name="Goodwin S."/>
            <person name="Spatafora J."/>
            <person name="Crous P."/>
            <person name="Grigoriev I."/>
        </authorList>
    </citation>
    <scope>NUCLEOTIDE SEQUENCE</scope>
    <source>
        <strain evidence="2">ATCC 74209</strain>
    </source>
</reference>
<gene>
    <name evidence="2" type="ORF">GQ43DRAFT_182552</name>
</gene>
<feature type="region of interest" description="Disordered" evidence="1">
    <location>
        <begin position="1"/>
        <end position="24"/>
    </location>
</feature>
<evidence type="ECO:0000313" key="3">
    <source>
        <dbReference type="Proteomes" id="UP000799536"/>
    </source>
</evidence>
<dbReference type="Proteomes" id="UP000799536">
    <property type="component" value="Unassembled WGS sequence"/>
</dbReference>
<feature type="compositionally biased region" description="Basic and acidic residues" evidence="1">
    <location>
        <begin position="1"/>
        <end position="12"/>
    </location>
</feature>
<sequence length="153" mass="16956">MKDRPCVHDIRHTPNSTSAARRPRETQKFLCAPVNSRSASQHSGSICRLVGVRMQFGRPGGCGNEHAHVELNPRHRKQQQHYLSFPGTHAVILLFWPATPPFISIMTNMVSSLAAQAAVWCCVPGGKQKAERRPLLYGGLSLLYRDSTLKIAS</sequence>
<evidence type="ECO:0000256" key="1">
    <source>
        <dbReference type="SAM" id="MobiDB-lite"/>
    </source>
</evidence>
<accession>A0A9P4JTU2</accession>
<dbReference type="AlphaFoldDB" id="A0A9P4JTU2"/>
<dbReference type="EMBL" id="ML993879">
    <property type="protein sequence ID" value="KAF2204299.1"/>
    <property type="molecule type" value="Genomic_DNA"/>
</dbReference>
<evidence type="ECO:0000313" key="2">
    <source>
        <dbReference type="EMBL" id="KAF2204299.1"/>
    </source>
</evidence>
<keyword evidence="3" id="KW-1185">Reference proteome</keyword>
<comment type="caution">
    <text evidence="2">The sequence shown here is derived from an EMBL/GenBank/DDBJ whole genome shotgun (WGS) entry which is preliminary data.</text>
</comment>
<organism evidence="2 3">
    <name type="scientific">Delitschia confertaspora ATCC 74209</name>
    <dbReference type="NCBI Taxonomy" id="1513339"/>
    <lineage>
        <taxon>Eukaryota</taxon>
        <taxon>Fungi</taxon>
        <taxon>Dikarya</taxon>
        <taxon>Ascomycota</taxon>
        <taxon>Pezizomycotina</taxon>
        <taxon>Dothideomycetes</taxon>
        <taxon>Pleosporomycetidae</taxon>
        <taxon>Pleosporales</taxon>
        <taxon>Delitschiaceae</taxon>
        <taxon>Delitschia</taxon>
    </lineage>
</organism>
<proteinExistence type="predicted"/>
<name>A0A9P4JTU2_9PLEO</name>
<protein>
    <submittedName>
        <fullName evidence="2">Uncharacterized protein</fullName>
    </submittedName>
</protein>